<proteinExistence type="predicted"/>
<accession>A0AAW2MDF4</accession>
<sequence>MWAGVEGLGLGSGWLGVRWAGAAVAGLEDGLSGLLDGQWAAAGHEGMGWRLGRTRAAPTAGLKGLYGC</sequence>
<protein>
    <submittedName>
        <fullName evidence="1">Uncharacterized protein</fullName>
    </submittedName>
</protein>
<name>A0AAW2MDF4_SESRA</name>
<organism evidence="1">
    <name type="scientific">Sesamum radiatum</name>
    <name type="common">Black benniseed</name>
    <dbReference type="NCBI Taxonomy" id="300843"/>
    <lineage>
        <taxon>Eukaryota</taxon>
        <taxon>Viridiplantae</taxon>
        <taxon>Streptophyta</taxon>
        <taxon>Embryophyta</taxon>
        <taxon>Tracheophyta</taxon>
        <taxon>Spermatophyta</taxon>
        <taxon>Magnoliopsida</taxon>
        <taxon>eudicotyledons</taxon>
        <taxon>Gunneridae</taxon>
        <taxon>Pentapetalae</taxon>
        <taxon>asterids</taxon>
        <taxon>lamiids</taxon>
        <taxon>Lamiales</taxon>
        <taxon>Pedaliaceae</taxon>
        <taxon>Sesamum</taxon>
    </lineage>
</organism>
<dbReference type="EMBL" id="JACGWJ010000022">
    <property type="protein sequence ID" value="KAL0328993.1"/>
    <property type="molecule type" value="Genomic_DNA"/>
</dbReference>
<reference evidence="1" key="1">
    <citation type="submission" date="2020-06" db="EMBL/GenBank/DDBJ databases">
        <authorList>
            <person name="Li T."/>
            <person name="Hu X."/>
            <person name="Zhang T."/>
            <person name="Song X."/>
            <person name="Zhang H."/>
            <person name="Dai N."/>
            <person name="Sheng W."/>
            <person name="Hou X."/>
            <person name="Wei L."/>
        </authorList>
    </citation>
    <scope>NUCLEOTIDE SEQUENCE</scope>
    <source>
        <strain evidence="1">G02</strain>
        <tissue evidence="1">Leaf</tissue>
    </source>
</reference>
<reference evidence="1" key="2">
    <citation type="journal article" date="2024" name="Plant">
        <title>Genomic evolution and insights into agronomic trait innovations of Sesamum species.</title>
        <authorList>
            <person name="Miao H."/>
            <person name="Wang L."/>
            <person name="Qu L."/>
            <person name="Liu H."/>
            <person name="Sun Y."/>
            <person name="Le M."/>
            <person name="Wang Q."/>
            <person name="Wei S."/>
            <person name="Zheng Y."/>
            <person name="Lin W."/>
            <person name="Duan Y."/>
            <person name="Cao H."/>
            <person name="Xiong S."/>
            <person name="Wang X."/>
            <person name="Wei L."/>
            <person name="Li C."/>
            <person name="Ma Q."/>
            <person name="Ju M."/>
            <person name="Zhao R."/>
            <person name="Li G."/>
            <person name="Mu C."/>
            <person name="Tian Q."/>
            <person name="Mei H."/>
            <person name="Zhang T."/>
            <person name="Gao T."/>
            <person name="Zhang H."/>
        </authorList>
    </citation>
    <scope>NUCLEOTIDE SEQUENCE</scope>
    <source>
        <strain evidence="1">G02</strain>
    </source>
</reference>
<evidence type="ECO:0000313" key="1">
    <source>
        <dbReference type="EMBL" id="KAL0328993.1"/>
    </source>
</evidence>
<comment type="caution">
    <text evidence="1">The sequence shown here is derived from an EMBL/GenBank/DDBJ whole genome shotgun (WGS) entry which is preliminary data.</text>
</comment>
<gene>
    <name evidence="1" type="ORF">Sradi_4886000</name>
</gene>
<dbReference type="AlphaFoldDB" id="A0AAW2MDF4"/>